<name>A0A8R1IUA5_CAEJA</name>
<dbReference type="PANTHER" id="PTHR10791:SF43">
    <property type="entry name" value="SUGAR TRANSPORTER SWEET-RELATED"/>
    <property type="match status" value="1"/>
</dbReference>
<evidence type="ECO:0000313" key="14">
    <source>
        <dbReference type="EnsemblMetazoa" id="CJA37144b.1"/>
    </source>
</evidence>
<dbReference type="Proteomes" id="UP000005237">
    <property type="component" value="Unassembled WGS sequence"/>
</dbReference>
<keyword evidence="5" id="KW-0813">Transport</keyword>
<feature type="transmembrane region" description="Helical" evidence="13">
    <location>
        <begin position="41"/>
        <end position="60"/>
    </location>
</feature>
<keyword evidence="6" id="KW-1003">Cell membrane</keyword>
<keyword evidence="9" id="KW-0677">Repeat</keyword>
<evidence type="ECO:0000256" key="1">
    <source>
        <dbReference type="ARBA" id="ARBA00004651"/>
    </source>
</evidence>
<comment type="subcellular location">
    <subcellularLocation>
        <location evidence="1">Cell membrane</location>
        <topology evidence="1">Multi-pass membrane protein</topology>
    </subcellularLocation>
    <subcellularLocation>
        <location evidence="2">Golgi apparatus membrane</location>
        <topology evidence="2">Multi-pass membrane protein</topology>
    </subcellularLocation>
</comment>
<dbReference type="GO" id="GO:0000139">
    <property type="term" value="C:Golgi membrane"/>
    <property type="evidence" value="ECO:0007669"/>
    <property type="project" value="UniProtKB-SubCell"/>
</dbReference>
<reference evidence="15" key="1">
    <citation type="submission" date="2010-08" db="EMBL/GenBank/DDBJ databases">
        <authorList>
            <consortium name="Caenorhabditis japonica Sequencing Consortium"/>
            <person name="Wilson R.K."/>
        </authorList>
    </citation>
    <scope>NUCLEOTIDE SEQUENCE [LARGE SCALE GENOMIC DNA]</scope>
    <source>
        <strain evidence="15">DF5081</strain>
    </source>
</reference>
<dbReference type="Gene3D" id="1.20.1280.290">
    <property type="match status" value="1"/>
</dbReference>
<dbReference type="FunFam" id="1.20.1280.290:FF:000004">
    <property type="entry name" value="Sugar transporter SWEET"/>
    <property type="match status" value="1"/>
</dbReference>
<dbReference type="PANTHER" id="PTHR10791">
    <property type="entry name" value="RAG1-ACTIVATING PROTEIN 1"/>
    <property type="match status" value="1"/>
</dbReference>
<evidence type="ECO:0000256" key="3">
    <source>
        <dbReference type="ARBA" id="ARBA00007809"/>
    </source>
</evidence>
<dbReference type="GO" id="GO:0005886">
    <property type="term" value="C:plasma membrane"/>
    <property type="evidence" value="ECO:0007669"/>
    <property type="project" value="UniProtKB-SubCell"/>
</dbReference>
<dbReference type="AlphaFoldDB" id="A0A8R1IUA5"/>
<dbReference type="InterPro" id="IPR004316">
    <property type="entry name" value="SWEET_rpt"/>
</dbReference>
<evidence type="ECO:0000256" key="4">
    <source>
        <dbReference type="ARBA" id="ARBA00021741"/>
    </source>
</evidence>
<keyword evidence="11" id="KW-0333">Golgi apparatus</keyword>
<keyword evidence="15" id="KW-1185">Reference proteome</keyword>
<organism evidence="14 15">
    <name type="scientific">Caenorhabditis japonica</name>
    <dbReference type="NCBI Taxonomy" id="281687"/>
    <lineage>
        <taxon>Eukaryota</taxon>
        <taxon>Metazoa</taxon>
        <taxon>Ecdysozoa</taxon>
        <taxon>Nematoda</taxon>
        <taxon>Chromadorea</taxon>
        <taxon>Rhabditida</taxon>
        <taxon>Rhabditina</taxon>
        <taxon>Rhabditomorpha</taxon>
        <taxon>Rhabditoidea</taxon>
        <taxon>Rhabditidae</taxon>
        <taxon>Peloderinae</taxon>
        <taxon>Caenorhabditis</taxon>
    </lineage>
</organism>
<feature type="transmembrane region" description="Helical" evidence="13">
    <location>
        <begin position="66"/>
        <end position="87"/>
    </location>
</feature>
<dbReference type="Pfam" id="PF03083">
    <property type="entry name" value="MtN3_slv"/>
    <property type="match status" value="1"/>
</dbReference>
<comment type="similarity">
    <text evidence="3">Belongs to the SWEET sugar transporter family.</text>
</comment>
<evidence type="ECO:0000256" key="13">
    <source>
        <dbReference type="SAM" id="Phobius"/>
    </source>
</evidence>
<keyword evidence="8 13" id="KW-0812">Transmembrane</keyword>
<evidence type="ECO:0000256" key="12">
    <source>
        <dbReference type="ARBA" id="ARBA00023136"/>
    </source>
</evidence>
<proteinExistence type="inferred from homology"/>
<evidence type="ECO:0000256" key="7">
    <source>
        <dbReference type="ARBA" id="ARBA00022597"/>
    </source>
</evidence>
<protein>
    <recommendedName>
        <fullName evidence="4">Sugar transporter SWEET1</fullName>
    </recommendedName>
</protein>
<keyword evidence="12 13" id="KW-0472">Membrane</keyword>
<dbReference type="EnsemblMetazoa" id="CJA37144b.1">
    <property type="protein sequence ID" value="CJA37144b.1"/>
    <property type="gene ID" value="WBGene00212991"/>
</dbReference>
<dbReference type="InterPro" id="IPR047664">
    <property type="entry name" value="SWEET"/>
</dbReference>
<evidence type="ECO:0000256" key="10">
    <source>
        <dbReference type="ARBA" id="ARBA00022989"/>
    </source>
</evidence>
<evidence type="ECO:0000256" key="5">
    <source>
        <dbReference type="ARBA" id="ARBA00022448"/>
    </source>
</evidence>
<keyword evidence="7" id="KW-0762">Sugar transport</keyword>
<sequence length="128" mass="14255">MTKHLNWTTTTTSDCQSGLPKTAHANKSVVLKTREVSTLPLPLCFVQFLVTLQWCIYGILVNDVFVVAPSATGMAISLIQLSLFVVFPKNSIEASPLERLTAWFTGKSLKMENEEKTGRIKCVESEMF</sequence>
<evidence type="ECO:0000256" key="2">
    <source>
        <dbReference type="ARBA" id="ARBA00004653"/>
    </source>
</evidence>
<evidence type="ECO:0000256" key="11">
    <source>
        <dbReference type="ARBA" id="ARBA00023034"/>
    </source>
</evidence>
<evidence type="ECO:0000256" key="6">
    <source>
        <dbReference type="ARBA" id="ARBA00022475"/>
    </source>
</evidence>
<keyword evidence="10 13" id="KW-1133">Transmembrane helix</keyword>
<accession>A0A8R1IUA5</accession>
<evidence type="ECO:0000256" key="8">
    <source>
        <dbReference type="ARBA" id="ARBA00022692"/>
    </source>
</evidence>
<evidence type="ECO:0000256" key="9">
    <source>
        <dbReference type="ARBA" id="ARBA00022737"/>
    </source>
</evidence>
<evidence type="ECO:0000313" key="15">
    <source>
        <dbReference type="Proteomes" id="UP000005237"/>
    </source>
</evidence>
<dbReference type="GO" id="GO:0051119">
    <property type="term" value="F:sugar transmembrane transporter activity"/>
    <property type="evidence" value="ECO:0007669"/>
    <property type="project" value="InterPro"/>
</dbReference>
<reference evidence="14" key="2">
    <citation type="submission" date="2022-06" db="UniProtKB">
        <authorList>
            <consortium name="EnsemblMetazoa"/>
        </authorList>
    </citation>
    <scope>IDENTIFICATION</scope>
    <source>
        <strain evidence="14">DF5081</strain>
    </source>
</reference>